<evidence type="ECO:0000313" key="4">
    <source>
        <dbReference type="EMBL" id="GMN32880.1"/>
    </source>
</evidence>
<dbReference type="PANTHER" id="PTHR31625">
    <property type="match status" value="1"/>
</dbReference>
<keyword evidence="1" id="KW-0808">Transferase</keyword>
<dbReference type="InterPro" id="IPR023213">
    <property type="entry name" value="CAT-like_dom_sf"/>
</dbReference>
<dbReference type="GO" id="GO:0016747">
    <property type="term" value="F:acyltransferase activity, transferring groups other than amino-acyl groups"/>
    <property type="evidence" value="ECO:0007669"/>
    <property type="project" value="UniProtKB-ARBA"/>
</dbReference>
<evidence type="ECO:0000256" key="1">
    <source>
        <dbReference type="ARBA" id="ARBA00022679"/>
    </source>
</evidence>
<dbReference type="AlphaFoldDB" id="A0AA87ZIX8"/>
<dbReference type="Proteomes" id="UP001187192">
    <property type="component" value="Unassembled WGS sequence"/>
</dbReference>
<evidence type="ECO:0000313" key="5">
    <source>
        <dbReference type="Proteomes" id="UP001187192"/>
    </source>
</evidence>
<name>A0AA87ZIX8_FICCA</name>
<dbReference type="Gene3D" id="3.30.559.10">
    <property type="entry name" value="Chloramphenicol acetyltransferase-like domain"/>
    <property type="match status" value="2"/>
</dbReference>
<keyword evidence="2" id="KW-0012">Acyltransferase</keyword>
<gene>
    <name evidence="3" type="ORF">TIFTF001_044727</name>
    <name evidence="4" type="ORF">TIFTF001_044730</name>
</gene>
<organism evidence="4 5">
    <name type="scientific">Ficus carica</name>
    <name type="common">Common fig</name>
    <dbReference type="NCBI Taxonomy" id="3494"/>
    <lineage>
        <taxon>Eukaryota</taxon>
        <taxon>Viridiplantae</taxon>
        <taxon>Streptophyta</taxon>
        <taxon>Embryophyta</taxon>
        <taxon>Tracheophyta</taxon>
        <taxon>Spermatophyta</taxon>
        <taxon>Magnoliopsida</taxon>
        <taxon>eudicotyledons</taxon>
        <taxon>Gunneridae</taxon>
        <taxon>Pentapetalae</taxon>
        <taxon>rosids</taxon>
        <taxon>fabids</taxon>
        <taxon>Rosales</taxon>
        <taxon>Moraceae</taxon>
        <taxon>Ficeae</taxon>
        <taxon>Ficus</taxon>
    </lineage>
</organism>
<proteinExistence type="predicted"/>
<dbReference type="EMBL" id="BTGU01003474">
    <property type="protein sequence ID" value="GMN32863.1"/>
    <property type="molecule type" value="Genomic_DNA"/>
</dbReference>
<evidence type="ECO:0000313" key="3">
    <source>
        <dbReference type="EMBL" id="GMN32863.1"/>
    </source>
</evidence>
<dbReference type="SUPFAM" id="SSF52777">
    <property type="entry name" value="CoA-dependent acyltransferases"/>
    <property type="match status" value="1"/>
</dbReference>
<protein>
    <submittedName>
        <fullName evidence="4">Uncharacterized protein</fullName>
    </submittedName>
</protein>
<dbReference type="InterPro" id="IPR051504">
    <property type="entry name" value="Plant_metabolite_acyltrans"/>
</dbReference>
<reference evidence="4" key="1">
    <citation type="submission" date="2023-07" db="EMBL/GenBank/DDBJ databases">
        <title>draft genome sequence of fig (Ficus carica).</title>
        <authorList>
            <person name="Takahashi T."/>
            <person name="Nishimura K."/>
        </authorList>
    </citation>
    <scope>NUCLEOTIDE SEQUENCE</scope>
</reference>
<evidence type="ECO:0000256" key="2">
    <source>
        <dbReference type="ARBA" id="ARBA00023315"/>
    </source>
</evidence>
<dbReference type="Pfam" id="PF02458">
    <property type="entry name" value="Transferase"/>
    <property type="match status" value="1"/>
</dbReference>
<sequence>MHHAVLDGKSLHMFMKSWAHICRSLGFEHRSDGHDQSTVFPQLPPELNPVYDRDLIVDHADLGTMFSNRWRNIDGPDNKSLVPWEVYKDQLSSVRGTFQMPREKIENLRKLVHLQKMANKKDSEQHCPIIHLSTFSLTCAYAWACLARAEEMSDDKIALIFAVDFRSRFEPPIPTTYFGNCIGGNFTVVEREALLGKEGLVVALNAISEAIRGLEKGLLNGAESWVPSSMDEVKTFPRLYSVASSPRFEVYRTDFGWGRPKKVDVISIDRTGAISLSDNRNGDGGVEIGLVLRKHHMEAFASLFTVGLESL</sequence>
<accession>A0AA87ZIX8</accession>
<keyword evidence="5" id="KW-1185">Reference proteome</keyword>
<dbReference type="EMBL" id="BTGU01003475">
    <property type="protein sequence ID" value="GMN32880.1"/>
    <property type="molecule type" value="Genomic_DNA"/>
</dbReference>
<comment type="caution">
    <text evidence="4">The sequence shown here is derived from an EMBL/GenBank/DDBJ whole genome shotgun (WGS) entry which is preliminary data.</text>
</comment>